<dbReference type="AlphaFoldDB" id="A0AA36GPX8"/>
<evidence type="ECO:0000256" key="1">
    <source>
        <dbReference type="SAM" id="SignalP"/>
    </source>
</evidence>
<dbReference type="Proteomes" id="UP001176961">
    <property type="component" value="Unassembled WGS sequence"/>
</dbReference>
<organism evidence="2 3">
    <name type="scientific">Cylicocyclus nassatus</name>
    <name type="common">Nematode worm</name>
    <dbReference type="NCBI Taxonomy" id="53992"/>
    <lineage>
        <taxon>Eukaryota</taxon>
        <taxon>Metazoa</taxon>
        <taxon>Ecdysozoa</taxon>
        <taxon>Nematoda</taxon>
        <taxon>Chromadorea</taxon>
        <taxon>Rhabditida</taxon>
        <taxon>Rhabditina</taxon>
        <taxon>Rhabditomorpha</taxon>
        <taxon>Strongyloidea</taxon>
        <taxon>Strongylidae</taxon>
        <taxon>Cylicocyclus</taxon>
    </lineage>
</organism>
<accession>A0AA36GPX8</accession>
<proteinExistence type="predicted"/>
<comment type="caution">
    <text evidence="2">The sequence shown here is derived from an EMBL/GenBank/DDBJ whole genome shotgun (WGS) entry which is preliminary data.</text>
</comment>
<evidence type="ECO:0008006" key="4">
    <source>
        <dbReference type="Google" id="ProtNLM"/>
    </source>
</evidence>
<feature type="signal peptide" evidence="1">
    <location>
        <begin position="1"/>
        <end position="20"/>
    </location>
</feature>
<protein>
    <recommendedName>
        <fullName evidence="4">Knottin scorpion toxin-like domain-containing protein</fullName>
    </recommendedName>
</protein>
<name>A0AA36GPX8_CYLNA</name>
<feature type="chain" id="PRO_5041413944" description="Knottin scorpion toxin-like domain-containing protein" evidence="1">
    <location>
        <begin position="21"/>
        <end position="83"/>
    </location>
</feature>
<evidence type="ECO:0000313" key="3">
    <source>
        <dbReference type="Proteomes" id="UP001176961"/>
    </source>
</evidence>
<reference evidence="2" key="1">
    <citation type="submission" date="2023-07" db="EMBL/GenBank/DDBJ databases">
        <authorList>
            <consortium name="CYATHOMIX"/>
        </authorList>
    </citation>
    <scope>NUCLEOTIDE SEQUENCE</scope>
    <source>
        <strain evidence="2">N/A</strain>
    </source>
</reference>
<gene>
    <name evidence="2" type="ORF">CYNAS_LOCUS8008</name>
</gene>
<sequence length="83" mass="9354">MTWALIVVLLLLNLVQPIQPSTNPRTVVDSVYWSLCRGFDSKNPHVRKLADERCNSYCKRQESAIDGGCRGYVCQCLLKATPL</sequence>
<keyword evidence="3" id="KW-1185">Reference proteome</keyword>
<evidence type="ECO:0000313" key="2">
    <source>
        <dbReference type="EMBL" id="CAJ0596025.1"/>
    </source>
</evidence>
<keyword evidence="1" id="KW-0732">Signal</keyword>
<dbReference type="EMBL" id="CATQJL010000112">
    <property type="protein sequence ID" value="CAJ0596025.1"/>
    <property type="molecule type" value="Genomic_DNA"/>
</dbReference>